<sequence>MLDVDVTTEKDLDFEYESVQKYKKDFISTRRGIEKVIVAASRHVSPAPSIDSSASQDGAVKRNNKLPKIKLKKFGGKIKEWIGFWSQFRNINKDETLDPSHKFHYLLQAMGEGGKRDVV</sequence>
<protein>
    <submittedName>
        <fullName evidence="1">Uncharacterized protein</fullName>
    </submittedName>
</protein>
<name>A0ABP1R6Y8_9HEXA</name>
<accession>A0ABP1R6Y8</accession>
<organism evidence="1 2">
    <name type="scientific">Orchesella dallaii</name>
    <dbReference type="NCBI Taxonomy" id="48710"/>
    <lineage>
        <taxon>Eukaryota</taxon>
        <taxon>Metazoa</taxon>
        <taxon>Ecdysozoa</taxon>
        <taxon>Arthropoda</taxon>
        <taxon>Hexapoda</taxon>
        <taxon>Collembola</taxon>
        <taxon>Entomobryomorpha</taxon>
        <taxon>Entomobryoidea</taxon>
        <taxon>Orchesellidae</taxon>
        <taxon>Orchesellinae</taxon>
        <taxon>Orchesella</taxon>
    </lineage>
</organism>
<dbReference type="EMBL" id="CAXLJM020000059">
    <property type="protein sequence ID" value="CAL8119442.1"/>
    <property type="molecule type" value="Genomic_DNA"/>
</dbReference>
<keyword evidence="2" id="KW-1185">Reference proteome</keyword>
<gene>
    <name evidence="1" type="ORF">ODALV1_LOCUS18552</name>
</gene>
<evidence type="ECO:0000313" key="2">
    <source>
        <dbReference type="Proteomes" id="UP001642540"/>
    </source>
</evidence>
<reference evidence="1 2" key="1">
    <citation type="submission" date="2024-08" db="EMBL/GenBank/DDBJ databases">
        <authorList>
            <person name="Cucini C."/>
            <person name="Frati F."/>
        </authorList>
    </citation>
    <scope>NUCLEOTIDE SEQUENCE [LARGE SCALE GENOMIC DNA]</scope>
</reference>
<comment type="caution">
    <text evidence="1">The sequence shown here is derived from an EMBL/GenBank/DDBJ whole genome shotgun (WGS) entry which is preliminary data.</text>
</comment>
<dbReference type="Proteomes" id="UP001642540">
    <property type="component" value="Unassembled WGS sequence"/>
</dbReference>
<proteinExistence type="predicted"/>
<evidence type="ECO:0000313" key="1">
    <source>
        <dbReference type="EMBL" id="CAL8119442.1"/>
    </source>
</evidence>